<evidence type="ECO:0000313" key="1">
    <source>
        <dbReference type="EMBL" id="RMJ07952.1"/>
    </source>
</evidence>
<gene>
    <name evidence="1" type="ORF">CDV36_012446</name>
</gene>
<accession>A0A3M2RRX4</accession>
<dbReference type="AlphaFoldDB" id="A0A3M2RRX4"/>
<protein>
    <submittedName>
        <fullName evidence="1">Uncharacterized protein</fullName>
    </submittedName>
</protein>
<dbReference type="EMBL" id="NKUJ01000313">
    <property type="protein sequence ID" value="RMJ07952.1"/>
    <property type="molecule type" value="Genomic_DNA"/>
</dbReference>
<sequence length="175" mass="19468">MPACTENLPRLTHVLNLRAQMSLKSSVAGKQRGGAIRQLAPLTGGFLRGVPGTRAEGLDVELFPGGSDWLLVDEKTGMAHLDVRTHGNTKEEEGVFIHYTGYLLLDEHAALFQSFSPKASTTKGGDHYWWSQPNFETGAEKFLWLTTTMFLGRGHWWRGEDGTQAVEYEIYEVGN</sequence>
<reference evidence="1 2" key="1">
    <citation type="submission" date="2017-06" db="EMBL/GenBank/DDBJ databases">
        <title>Comparative genomic analysis of Ambrosia Fusariam Clade fungi.</title>
        <authorList>
            <person name="Stajich J.E."/>
            <person name="Carrillo J."/>
            <person name="Kijimoto T."/>
            <person name="Eskalen A."/>
            <person name="O'Donnell K."/>
            <person name="Kasson M."/>
        </authorList>
    </citation>
    <scope>NUCLEOTIDE SEQUENCE [LARGE SCALE GENOMIC DNA]</scope>
    <source>
        <strain evidence="1">UCR3666</strain>
    </source>
</reference>
<dbReference type="OrthoDB" id="2544694at2759"/>
<comment type="caution">
    <text evidence="1">The sequence shown here is derived from an EMBL/GenBank/DDBJ whole genome shotgun (WGS) entry which is preliminary data.</text>
</comment>
<dbReference type="Proteomes" id="UP000277212">
    <property type="component" value="Unassembled WGS sequence"/>
</dbReference>
<keyword evidence="2" id="KW-1185">Reference proteome</keyword>
<name>A0A3M2RRX4_9HYPO</name>
<dbReference type="Gene3D" id="2.40.160.20">
    <property type="match status" value="1"/>
</dbReference>
<proteinExistence type="predicted"/>
<dbReference type="Pfam" id="PF11578">
    <property type="entry name" value="DUF3237"/>
    <property type="match status" value="1"/>
</dbReference>
<evidence type="ECO:0000313" key="2">
    <source>
        <dbReference type="Proteomes" id="UP000277212"/>
    </source>
</evidence>
<organism evidence="1 2">
    <name type="scientific">Fusarium kuroshium</name>
    <dbReference type="NCBI Taxonomy" id="2010991"/>
    <lineage>
        <taxon>Eukaryota</taxon>
        <taxon>Fungi</taxon>
        <taxon>Dikarya</taxon>
        <taxon>Ascomycota</taxon>
        <taxon>Pezizomycotina</taxon>
        <taxon>Sordariomycetes</taxon>
        <taxon>Hypocreomycetidae</taxon>
        <taxon>Hypocreales</taxon>
        <taxon>Nectriaceae</taxon>
        <taxon>Fusarium</taxon>
        <taxon>Fusarium solani species complex</taxon>
    </lineage>
</organism>
<dbReference type="STRING" id="2010991.A0A3M2RRX4"/>